<dbReference type="EMBL" id="JAACXV010000182">
    <property type="protein sequence ID" value="KAF7282266.1"/>
    <property type="molecule type" value="Genomic_DNA"/>
</dbReference>
<keyword evidence="2" id="KW-1185">Reference proteome</keyword>
<name>A0A834MFA7_RHYFE</name>
<evidence type="ECO:0000313" key="1">
    <source>
        <dbReference type="EMBL" id="KAF7282266.1"/>
    </source>
</evidence>
<sequence length="84" mass="10165">MERYRYGVWKKESDPKWLRGGNEGIFKKQFMENVVGIKATKGKNMGNKNKRKRRINNKLIGIRDQRKKKRTLHNLEIFEKCGRW</sequence>
<gene>
    <name evidence="1" type="ORF">GWI33_002987</name>
</gene>
<protein>
    <submittedName>
        <fullName evidence="1">Uncharacterized protein</fullName>
    </submittedName>
</protein>
<dbReference type="Proteomes" id="UP000625711">
    <property type="component" value="Unassembled WGS sequence"/>
</dbReference>
<proteinExistence type="predicted"/>
<evidence type="ECO:0000313" key="2">
    <source>
        <dbReference type="Proteomes" id="UP000625711"/>
    </source>
</evidence>
<accession>A0A834MFA7</accession>
<organism evidence="1 2">
    <name type="scientific">Rhynchophorus ferrugineus</name>
    <name type="common">Red palm weevil</name>
    <name type="synonym">Curculio ferrugineus</name>
    <dbReference type="NCBI Taxonomy" id="354439"/>
    <lineage>
        <taxon>Eukaryota</taxon>
        <taxon>Metazoa</taxon>
        <taxon>Ecdysozoa</taxon>
        <taxon>Arthropoda</taxon>
        <taxon>Hexapoda</taxon>
        <taxon>Insecta</taxon>
        <taxon>Pterygota</taxon>
        <taxon>Neoptera</taxon>
        <taxon>Endopterygota</taxon>
        <taxon>Coleoptera</taxon>
        <taxon>Polyphaga</taxon>
        <taxon>Cucujiformia</taxon>
        <taxon>Curculionidae</taxon>
        <taxon>Dryophthorinae</taxon>
        <taxon>Rhynchophorus</taxon>
    </lineage>
</organism>
<comment type="caution">
    <text evidence="1">The sequence shown here is derived from an EMBL/GenBank/DDBJ whole genome shotgun (WGS) entry which is preliminary data.</text>
</comment>
<dbReference type="AlphaFoldDB" id="A0A834MFA7"/>
<reference evidence="1" key="1">
    <citation type="submission" date="2020-08" db="EMBL/GenBank/DDBJ databases">
        <title>Genome sequencing and assembly of the red palm weevil Rhynchophorus ferrugineus.</title>
        <authorList>
            <person name="Dias G.B."/>
            <person name="Bergman C.M."/>
            <person name="Manee M."/>
        </authorList>
    </citation>
    <scope>NUCLEOTIDE SEQUENCE</scope>
    <source>
        <strain evidence="1">AA-2017</strain>
        <tissue evidence="1">Whole larva</tissue>
    </source>
</reference>